<dbReference type="OrthoDB" id="1461976at2759"/>
<organism evidence="1 2">
    <name type="scientific">Panicum miliaceum</name>
    <name type="common">Proso millet</name>
    <name type="synonym">Broomcorn millet</name>
    <dbReference type="NCBI Taxonomy" id="4540"/>
    <lineage>
        <taxon>Eukaryota</taxon>
        <taxon>Viridiplantae</taxon>
        <taxon>Streptophyta</taxon>
        <taxon>Embryophyta</taxon>
        <taxon>Tracheophyta</taxon>
        <taxon>Spermatophyta</taxon>
        <taxon>Magnoliopsida</taxon>
        <taxon>Liliopsida</taxon>
        <taxon>Poales</taxon>
        <taxon>Poaceae</taxon>
        <taxon>PACMAD clade</taxon>
        <taxon>Panicoideae</taxon>
        <taxon>Panicodae</taxon>
        <taxon>Paniceae</taxon>
        <taxon>Panicinae</taxon>
        <taxon>Panicum</taxon>
        <taxon>Panicum sect. Panicum</taxon>
    </lineage>
</organism>
<dbReference type="AlphaFoldDB" id="A0A3L6PE35"/>
<evidence type="ECO:0000313" key="2">
    <source>
        <dbReference type="Proteomes" id="UP000275267"/>
    </source>
</evidence>
<comment type="caution">
    <text evidence="1">The sequence shown here is derived from an EMBL/GenBank/DDBJ whole genome shotgun (WGS) entry which is preliminary data.</text>
</comment>
<dbReference type="Proteomes" id="UP000275267">
    <property type="component" value="Unassembled WGS sequence"/>
</dbReference>
<proteinExistence type="predicted"/>
<protein>
    <submittedName>
        <fullName evidence="1">Uncharacterized protein</fullName>
    </submittedName>
</protein>
<keyword evidence="2" id="KW-1185">Reference proteome</keyword>
<accession>A0A3L6PE35</accession>
<gene>
    <name evidence="1" type="ORF">C2845_PM10G09380</name>
</gene>
<dbReference type="InterPro" id="IPR012171">
    <property type="entry name" value="Fatty_acid_desaturase"/>
</dbReference>
<dbReference type="EMBL" id="PQIB02000018">
    <property type="protein sequence ID" value="RLM55827.1"/>
    <property type="molecule type" value="Genomic_DNA"/>
</dbReference>
<dbReference type="STRING" id="4540.A0A3L6PE35"/>
<evidence type="ECO:0000313" key="1">
    <source>
        <dbReference type="EMBL" id="RLM55827.1"/>
    </source>
</evidence>
<dbReference type="GO" id="GO:0016491">
    <property type="term" value="F:oxidoreductase activity"/>
    <property type="evidence" value="ECO:0007669"/>
    <property type="project" value="InterPro"/>
</dbReference>
<dbReference type="PANTHER" id="PTHR32100">
    <property type="entry name" value="OMEGA-6 FATTY ACID DESATURASE, CHLOROPLASTIC"/>
    <property type="match status" value="1"/>
</dbReference>
<name>A0A3L6PE35_PANMI</name>
<reference evidence="2" key="1">
    <citation type="journal article" date="2019" name="Nat. Commun.">
        <title>The genome of broomcorn millet.</title>
        <authorList>
            <person name="Zou C."/>
            <person name="Miki D."/>
            <person name="Li D."/>
            <person name="Tang Q."/>
            <person name="Xiao L."/>
            <person name="Rajput S."/>
            <person name="Deng P."/>
            <person name="Jia W."/>
            <person name="Huang R."/>
            <person name="Zhang M."/>
            <person name="Sun Y."/>
            <person name="Hu J."/>
            <person name="Fu X."/>
            <person name="Schnable P.S."/>
            <person name="Li F."/>
            <person name="Zhang H."/>
            <person name="Feng B."/>
            <person name="Zhu X."/>
            <person name="Liu R."/>
            <person name="Schnable J.C."/>
            <person name="Zhu J.-K."/>
            <person name="Zhang H."/>
        </authorList>
    </citation>
    <scope>NUCLEOTIDE SEQUENCE [LARGE SCALE GENOMIC DNA]</scope>
</reference>
<sequence>MCRLINSRFHTVPVIIVDEDPISYSLLSLKTKCSFTVVRALEATIACTSSEQERRLASSGRIREQQVATKMDSPEIQNVDTALAHFNKMDTSDIEIPMTPMPHTDPAVPRYGGGEWDWLRGALATVDRDYGAVLNSAFHNIADTHVVHHLFIL</sequence>